<name>A0ABR2UU41_9PEZI</name>
<comment type="similarity">
    <text evidence="1">Belongs to the SIL1 family.</text>
</comment>
<protein>
    <recommendedName>
        <fullName evidence="3">Nucleotide exchange factor SIL1</fullName>
    </recommendedName>
</protein>
<dbReference type="Proteomes" id="UP001408356">
    <property type="component" value="Unassembled WGS sequence"/>
</dbReference>
<evidence type="ECO:0000256" key="6">
    <source>
        <dbReference type="ARBA" id="ARBA00022824"/>
    </source>
</evidence>
<dbReference type="EMBL" id="JARVKF010000393">
    <property type="protein sequence ID" value="KAK9418178.1"/>
    <property type="molecule type" value="Genomic_DNA"/>
</dbReference>
<evidence type="ECO:0000313" key="11">
    <source>
        <dbReference type="Proteomes" id="UP001408356"/>
    </source>
</evidence>
<evidence type="ECO:0000313" key="10">
    <source>
        <dbReference type="EMBL" id="KAK9418178.1"/>
    </source>
</evidence>
<feature type="chain" id="PRO_5045085069" description="Nucleotide exchange factor SIL1" evidence="9">
    <location>
        <begin position="26"/>
        <end position="416"/>
    </location>
</feature>
<keyword evidence="6" id="KW-0256">Endoplasmic reticulum</keyword>
<keyword evidence="8" id="KW-0811">Translocation</keyword>
<keyword evidence="11" id="KW-1185">Reference proteome</keyword>
<evidence type="ECO:0000256" key="7">
    <source>
        <dbReference type="ARBA" id="ARBA00022927"/>
    </source>
</evidence>
<evidence type="ECO:0000256" key="8">
    <source>
        <dbReference type="ARBA" id="ARBA00023010"/>
    </source>
</evidence>
<dbReference type="Gene3D" id="1.25.10.10">
    <property type="entry name" value="Leucine-rich Repeat Variant"/>
    <property type="match status" value="1"/>
</dbReference>
<reference evidence="10 11" key="1">
    <citation type="journal article" date="2024" name="J. Plant Pathol.">
        <title>Sequence and assembly of the genome of Seiridium unicorne, isolate CBS 538.82, causal agent of cypress canker disease.</title>
        <authorList>
            <person name="Scali E."/>
            <person name="Rocca G.D."/>
            <person name="Danti R."/>
            <person name="Garbelotto M."/>
            <person name="Barberini S."/>
            <person name="Baroncelli R."/>
            <person name="Emiliani G."/>
        </authorList>
    </citation>
    <scope>NUCLEOTIDE SEQUENCE [LARGE SCALE GENOMIC DNA]</scope>
    <source>
        <strain evidence="10 11">BM-138-508</strain>
    </source>
</reference>
<feature type="signal peptide" evidence="9">
    <location>
        <begin position="1"/>
        <end position="25"/>
    </location>
</feature>
<keyword evidence="7" id="KW-0653">Protein transport</keyword>
<keyword evidence="4" id="KW-0813">Transport</keyword>
<gene>
    <name evidence="10" type="ORF">SUNI508_08372</name>
</gene>
<comment type="caution">
    <text evidence="10">The sequence shown here is derived from an EMBL/GenBank/DDBJ whole genome shotgun (WGS) entry which is preliminary data.</text>
</comment>
<dbReference type="InterPro" id="IPR011989">
    <property type="entry name" value="ARM-like"/>
</dbReference>
<dbReference type="InterPro" id="IPR031884">
    <property type="entry name" value="Sil1_fungi"/>
</dbReference>
<keyword evidence="5 9" id="KW-0732">Signal</keyword>
<evidence type="ECO:0000256" key="9">
    <source>
        <dbReference type="SAM" id="SignalP"/>
    </source>
</evidence>
<evidence type="ECO:0000256" key="4">
    <source>
        <dbReference type="ARBA" id="ARBA00022448"/>
    </source>
</evidence>
<comment type="subunit">
    <text evidence="2">Interacts with KAR2.</text>
</comment>
<accession>A0ABR2UU41</accession>
<organism evidence="10 11">
    <name type="scientific">Seiridium unicorne</name>
    <dbReference type="NCBI Taxonomy" id="138068"/>
    <lineage>
        <taxon>Eukaryota</taxon>
        <taxon>Fungi</taxon>
        <taxon>Dikarya</taxon>
        <taxon>Ascomycota</taxon>
        <taxon>Pezizomycotina</taxon>
        <taxon>Sordariomycetes</taxon>
        <taxon>Xylariomycetidae</taxon>
        <taxon>Amphisphaeriales</taxon>
        <taxon>Sporocadaceae</taxon>
        <taxon>Seiridium</taxon>
    </lineage>
</organism>
<proteinExistence type="inferred from homology"/>
<evidence type="ECO:0000256" key="3">
    <source>
        <dbReference type="ARBA" id="ARBA00015352"/>
    </source>
</evidence>
<sequence>MPASRSRHPLWVGLFLGLLFPHVISVSAASSPASPSPSAKSDLICHTDNPAECYPKIFSATDEFQVVHDDQDLPSGLHVRMDIWSGKKEAKLHTPGSDDPALEGLPVERSVVVVDPEIAEDAPRIPQGAPAYEPVGVVKEPQVQNPDFTAALDFLKEHAENAPSDEKHPLDDALVDLEDISHDMYYGKKIIEDVDAVKSLFCLLTQRDAGQTLARDPADHRDFLASSILSSALQNNPPALQYLESYWDSLMSLQCASHAKPLGDIFFSSLEPSTQTNSDGASLEALWIRRALPVVGRLLKSDVIRPKFMEADGMRHFLQILLTKGDAWEAPRTRVSRIVSDTFLDPMVGAKTGLWPLKPASDPAICKKDHSMLEEGCWEYHLGQIIQETGGAEWAHELLTMLDTARVGTARVRDEL</sequence>
<evidence type="ECO:0000256" key="1">
    <source>
        <dbReference type="ARBA" id="ARBA00010588"/>
    </source>
</evidence>
<evidence type="ECO:0000256" key="5">
    <source>
        <dbReference type="ARBA" id="ARBA00022729"/>
    </source>
</evidence>
<dbReference type="Pfam" id="PF16782">
    <property type="entry name" value="SIL1"/>
    <property type="match status" value="1"/>
</dbReference>
<evidence type="ECO:0000256" key="2">
    <source>
        <dbReference type="ARBA" id="ARBA00011799"/>
    </source>
</evidence>